<accession>A0A9W8BH48</accession>
<dbReference type="Proteomes" id="UP001150907">
    <property type="component" value="Unassembled WGS sequence"/>
</dbReference>
<evidence type="ECO:0000259" key="6">
    <source>
        <dbReference type="PROSITE" id="PS51821"/>
    </source>
</evidence>
<keyword evidence="8" id="KW-1185">Reference proteome</keyword>
<dbReference type="InterPro" id="IPR038491">
    <property type="entry name" value="Velvet_dom_sf"/>
</dbReference>
<dbReference type="PANTHER" id="PTHR33572:SF3">
    <property type="entry name" value="VELVET COMPLEX SUBUNIT B"/>
    <property type="match status" value="1"/>
</dbReference>
<organism evidence="7 8">
    <name type="scientific">Coemansia thaxteri</name>
    <dbReference type="NCBI Taxonomy" id="2663907"/>
    <lineage>
        <taxon>Eukaryota</taxon>
        <taxon>Fungi</taxon>
        <taxon>Fungi incertae sedis</taxon>
        <taxon>Zoopagomycota</taxon>
        <taxon>Kickxellomycotina</taxon>
        <taxon>Kickxellomycetes</taxon>
        <taxon>Kickxellales</taxon>
        <taxon>Kickxellaceae</taxon>
        <taxon>Coemansia</taxon>
    </lineage>
</organism>
<reference evidence="7" key="1">
    <citation type="submission" date="2022-07" db="EMBL/GenBank/DDBJ databases">
        <title>Phylogenomic reconstructions and comparative analyses of Kickxellomycotina fungi.</title>
        <authorList>
            <person name="Reynolds N.K."/>
            <person name="Stajich J.E."/>
            <person name="Barry K."/>
            <person name="Grigoriev I.V."/>
            <person name="Crous P."/>
            <person name="Smith M.E."/>
        </authorList>
    </citation>
    <scope>NUCLEOTIDE SEQUENCE</scope>
    <source>
        <strain evidence="7">IMI 214461</strain>
    </source>
</reference>
<comment type="caution">
    <text evidence="7">The sequence shown here is derived from an EMBL/GenBank/DDBJ whole genome shotgun (WGS) entry which is preliminary data.</text>
</comment>
<dbReference type="PROSITE" id="PS51821">
    <property type="entry name" value="VELVET"/>
    <property type="match status" value="1"/>
</dbReference>
<comment type="subcellular location">
    <subcellularLocation>
        <location evidence="1">Nucleus</location>
    </subcellularLocation>
</comment>
<dbReference type="PANTHER" id="PTHR33572">
    <property type="entry name" value="SPORE DEVELOPMENT REGULATOR VOSA"/>
    <property type="match status" value="1"/>
</dbReference>
<evidence type="ECO:0000256" key="3">
    <source>
        <dbReference type="ARBA" id="ARBA00023163"/>
    </source>
</evidence>
<name>A0A9W8BH48_9FUNG</name>
<evidence type="ECO:0000256" key="1">
    <source>
        <dbReference type="ARBA" id="ARBA00004123"/>
    </source>
</evidence>
<feature type="domain" description="Velvet" evidence="6">
    <location>
        <begin position="1"/>
        <end position="234"/>
    </location>
</feature>
<feature type="compositionally biased region" description="Low complexity" evidence="5">
    <location>
        <begin position="18"/>
        <end position="29"/>
    </location>
</feature>
<feature type="region of interest" description="Disordered" evidence="5">
    <location>
        <begin position="46"/>
        <end position="74"/>
    </location>
</feature>
<evidence type="ECO:0000313" key="8">
    <source>
        <dbReference type="Proteomes" id="UP001150907"/>
    </source>
</evidence>
<keyword evidence="2" id="KW-0805">Transcription regulation</keyword>
<dbReference type="Pfam" id="PF11754">
    <property type="entry name" value="Velvet"/>
    <property type="match status" value="1"/>
</dbReference>
<proteinExistence type="predicted"/>
<dbReference type="Gene3D" id="2.60.40.3960">
    <property type="entry name" value="Velvet domain"/>
    <property type="match status" value="1"/>
</dbReference>
<dbReference type="EMBL" id="JANBQF010000053">
    <property type="protein sequence ID" value="KAJ2006632.1"/>
    <property type="molecule type" value="Genomic_DNA"/>
</dbReference>
<gene>
    <name evidence="7" type="ORF">H4R26_001272</name>
</gene>
<dbReference type="InterPro" id="IPR037525">
    <property type="entry name" value="Velvet_dom"/>
</dbReference>
<evidence type="ECO:0000256" key="2">
    <source>
        <dbReference type="ARBA" id="ARBA00023015"/>
    </source>
</evidence>
<sequence>MEVDMDLISQRSAHESGHTSSGASTATMSHRQAISDGLDIADDRNEHMLPSAVPGGSNDTSSSSIGARPYYHPEPPADGTTMFLTQRNATSSSIMSYTAGSGGADVGIDDGNLGAAAAMSVAIGSGGNNPGNPSLGSMLGTVRNLIGASVTTGAKLNYIDGSSGIFFVFPDLSIRKDGIYRFRFSDVLCTTTYIKARTFSEPFQVYSAKQFPGMIESTPLSKHFAKQGVKIPVRKESGKNNDADDDDWIN</sequence>
<evidence type="ECO:0000256" key="4">
    <source>
        <dbReference type="ARBA" id="ARBA00023242"/>
    </source>
</evidence>
<dbReference type="GO" id="GO:0005634">
    <property type="term" value="C:nucleus"/>
    <property type="evidence" value="ECO:0007669"/>
    <property type="project" value="UniProtKB-SubCell"/>
</dbReference>
<keyword evidence="4" id="KW-0539">Nucleus</keyword>
<evidence type="ECO:0000256" key="5">
    <source>
        <dbReference type="SAM" id="MobiDB-lite"/>
    </source>
</evidence>
<evidence type="ECO:0000313" key="7">
    <source>
        <dbReference type="EMBL" id="KAJ2006632.1"/>
    </source>
</evidence>
<keyword evidence="3" id="KW-0804">Transcription</keyword>
<dbReference type="InterPro" id="IPR021740">
    <property type="entry name" value="Velvet"/>
</dbReference>
<feature type="region of interest" description="Disordered" evidence="5">
    <location>
        <begin position="1"/>
        <end position="29"/>
    </location>
</feature>
<dbReference type="OrthoDB" id="1746739at2759"/>
<dbReference type="AlphaFoldDB" id="A0A9W8BH48"/>
<protein>
    <recommendedName>
        <fullName evidence="6">Velvet domain-containing protein</fullName>
    </recommendedName>
</protein>